<dbReference type="CDD" id="cd00096">
    <property type="entry name" value="Ig"/>
    <property type="match status" value="1"/>
</dbReference>
<reference evidence="2" key="1">
    <citation type="submission" date="2007-04" db="EMBL/GenBank/DDBJ databases">
        <title>Annotation of Pediculus humanus corporis strain USDA.</title>
        <authorList>
            <person name="Kirkness E."/>
            <person name="Hannick L."/>
            <person name="Hass B."/>
            <person name="Bruggner R."/>
            <person name="Lawson D."/>
            <person name="Bidwell S."/>
            <person name="Joardar V."/>
            <person name="Caler E."/>
            <person name="Walenz B."/>
            <person name="Inman J."/>
            <person name="Schobel S."/>
            <person name="Galinsky K."/>
            <person name="Amedeo P."/>
            <person name="Strausberg R."/>
        </authorList>
    </citation>
    <scope>NUCLEOTIDE SEQUENCE</scope>
    <source>
        <strain evidence="2">USDA</strain>
    </source>
</reference>
<dbReference type="InterPro" id="IPR013783">
    <property type="entry name" value="Ig-like_fold"/>
</dbReference>
<dbReference type="SMART" id="SM00409">
    <property type="entry name" value="IG"/>
    <property type="match status" value="2"/>
</dbReference>
<accession>E0VBP4</accession>
<dbReference type="InterPro" id="IPR037448">
    <property type="entry name" value="Zig-8"/>
</dbReference>
<reference evidence="2" key="2">
    <citation type="submission" date="2007-04" db="EMBL/GenBank/DDBJ databases">
        <title>The genome of the human body louse.</title>
        <authorList>
            <consortium name="The Human Body Louse Genome Consortium"/>
            <person name="Kirkness E."/>
            <person name="Walenz B."/>
            <person name="Hass B."/>
            <person name="Bruggner R."/>
            <person name="Strausberg R."/>
        </authorList>
    </citation>
    <scope>NUCLEOTIDE SEQUENCE</scope>
    <source>
        <strain evidence="2">USDA</strain>
    </source>
</reference>
<dbReference type="InterPro" id="IPR007110">
    <property type="entry name" value="Ig-like_dom"/>
</dbReference>
<dbReference type="InterPro" id="IPR003599">
    <property type="entry name" value="Ig_sub"/>
</dbReference>
<dbReference type="STRING" id="121224.E0VBP4"/>
<dbReference type="InterPro" id="IPR013106">
    <property type="entry name" value="Ig_V-set"/>
</dbReference>
<dbReference type="Pfam" id="PF07686">
    <property type="entry name" value="V-set"/>
    <property type="match status" value="1"/>
</dbReference>
<dbReference type="EMBL" id="DS235034">
    <property type="protein sequence ID" value="EEB10800.1"/>
    <property type="molecule type" value="Genomic_DNA"/>
</dbReference>
<dbReference type="Pfam" id="PF00047">
    <property type="entry name" value="ig"/>
    <property type="match status" value="1"/>
</dbReference>
<evidence type="ECO:0000313" key="2">
    <source>
        <dbReference type="EMBL" id="EEB10800.1"/>
    </source>
</evidence>
<gene>
    <name evidence="3" type="primary">8231122</name>
    <name evidence="2" type="ORF">Phum_PHUM065940</name>
</gene>
<dbReference type="OrthoDB" id="6377396at2759"/>
<dbReference type="CTD" id="8231122"/>
<dbReference type="KEGG" id="phu:Phum_PHUM065940"/>
<dbReference type="HOGENOM" id="CLU_046341_6_1_1"/>
<dbReference type="GeneID" id="8231122"/>
<dbReference type="AlphaFoldDB" id="E0VBP4"/>
<dbReference type="GO" id="GO:0032589">
    <property type="term" value="C:neuron projection membrane"/>
    <property type="evidence" value="ECO:0007669"/>
    <property type="project" value="TreeGrafter"/>
</dbReference>
<dbReference type="SMART" id="SM00408">
    <property type="entry name" value="IGc2"/>
    <property type="match status" value="2"/>
</dbReference>
<dbReference type="PROSITE" id="PS50835">
    <property type="entry name" value="IG_LIKE"/>
    <property type="match status" value="1"/>
</dbReference>
<dbReference type="InParanoid" id="E0VBP4"/>
<protein>
    <recommendedName>
        <fullName evidence="1">Ig-like domain-containing protein</fullName>
    </recommendedName>
</protein>
<dbReference type="InterPro" id="IPR003598">
    <property type="entry name" value="Ig_sub2"/>
</dbReference>
<dbReference type="Gene3D" id="2.60.40.10">
    <property type="entry name" value="Immunoglobulins"/>
    <property type="match status" value="2"/>
</dbReference>
<dbReference type="OMA" id="EHATDNT"/>
<dbReference type="PANTHER" id="PTHR23279:SF41">
    <property type="entry name" value="DEFECTIVE PROBOSCIS EXTENSION RESPONSE 4-RELATED"/>
    <property type="match status" value="1"/>
</dbReference>
<dbReference type="GO" id="GO:0050808">
    <property type="term" value="P:synapse organization"/>
    <property type="evidence" value="ECO:0007669"/>
    <property type="project" value="TreeGrafter"/>
</dbReference>
<dbReference type="SUPFAM" id="SSF48726">
    <property type="entry name" value="Immunoglobulin"/>
    <property type="match status" value="2"/>
</dbReference>
<evidence type="ECO:0000259" key="1">
    <source>
        <dbReference type="PROSITE" id="PS50835"/>
    </source>
</evidence>
<dbReference type="EMBL" id="AAZO01000771">
    <property type="status" value="NOT_ANNOTATED_CDS"/>
    <property type="molecule type" value="Genomic_DNA"/>
</dbReference>
<dbReference type="VEuPathDB" id="VectorBase:PHUM065940"/>
<dbReference type="eggNOG" id="KOG3510">
    <property type="taxonomic scope" value="Eukaryota"/>
</dbReference>
<dbReference type="InterPro" id="IPR036179">
    <property type="entry name" value="Ig-like_dom_sf"/>
</dbReference>
<dbReference type="PANTHER" id="PTHR23279">
    <property type="entry name" value="DEFECTIVE PROBOSCIS EXTENSION RESPONSE DPR -RELATED"/>
    <property type="match status" value="1"/>
</dbReference>
<evidence type="ECO:0000313" key="4">
    <source>
        <dbReference type="Proteomes" id="UP000009046"/>
    </source>
</evidence>
<proteinExistence type="predicted"/>
<evidence type="ECO:0000313" key="3">
    <source>
        <dbReference type="EnsemblMetazoa" id="PHUM065940-PA"/>
    </source>
</evidence>
<dbReference type="InterPro" id="IPR013151">
    <property type="entry name" value="Immunoglobulin_dom"/>
</dbReference>
<dbReference type="EnsemblMetazoa" id="PHUM065940-RA">
    <property type="protein sequence ID" value="PHUM065940-PA"/>
    <property type="gene ID" value="PHUM065940"/>
</dbReference>
<organism>
    <name type="scientific">Pediculus humanus subsp. corporis</name>
    <name type="common">Body louse</name>
    <dbReference type="NCBI Taxonomy" id="121224"/>
    <lineage>
        <taxon>Eukaryota</taxon>
        <taxon>Metazoa</taxon>
        <taxon>Ecdysozoa</taxon>
        <taxon>Arthropoda</taxon>
        <taxon>Hexapoda</taxon>
        <taxon>Insecta</taxon>
        <taxon>Pterygota</taxon>
        <taxon>Neoptera</taxon>
        <taxon>Paraneoptera</taxon>
        <taxon>Psocodea</taxon>
        <taxon>Troctomorpha</taxon>
        <taxon>Phthiraptera</taxon>
        <taxon>Anoplura</taxon>
        <taxon>Pediculidae</taxon>
        <taxon>Pediculus</taxon>
    </lineage>
</organism>
<dbReference type="Proteomes" id="UP000009046">
    <property type="component" value="Unassembled WGS sequence"/>
</dbReference>
<name>E0VBP4_PEDHC</name>
<keyword evidence="4" id="KW-1185">Reference proteome</keyword>
<feature type="domain" description="Ig-like" evidence="1">
    <location>
        <begin position="74"/>
        <end position="180"/>
    </location>
</feature>
<dbReference type="RefSeq" id="XP_002423538.1">
    <property type="nucleotide sequence ID" value="XM_002423493.1"/>
</dbReference>
<reference evidence="3" key="3">
    <citation type="submission" date="2021-02" db="UniProtKB">
        <authorList>
            <consortium name="EnsemblMetazoa"/>
        </authorList>
    </citation>
    <scope>IDENTIFICATION</scope>
    <source>
        <strain evidence="3">USDA</strain>
    </source>
</reference>
<sequence length="206" mass="23244">MTSFPFDKCLLLPEQVSWIRTKDLHILTSGPVTFTSDDRFTCNHDLESSDWSLKLKNSKIDDSGIYECQVNTDPKINRKIILNVGKSLTKIFGKEEQYVKVNSTITFTCLVIAPEETLTSIEWLKNGRQISFQASRGGIIVDTERNERKATSRLTLADVKMNDSGNYTCKPGNAKSHSVSLIVVDGLFRRNLDFDDMKMGFENAGH</sequence>